<dbReference type="GO" id="GO:1990481">
    <property type="term" value="P:mRNA pseudouridine synthesis"/>
    <property type="evidence" value="ECO:0007669"/>
    <property type="project" value="TreeGrafter"/>
</dbReference>
<proteinExistence type="inferred from homology"/>
<evidence type="ECO:0000256" key="4">
    <source>
        <dbReference type="ARBA" id="ARBA00023235"/>
    </source>
</evidence>
<keyword evidence="4 5" id="KW-0413">Isomerase</keyword>
<dbReference type="InterPro" id="IPR032819">
    <property type="entry name" value="TruB_C"/>
</dbReference>
<dbReference type="Proteomes" id="UP000676194">
    <property type="component" value="Chromosome"/>
</dbReference>
<reference evidence="8" key="1">
    <citation type="submission" date="2021-05" db="EMBL/GenBank/DDBJ databases">
        <title>Complete genome sequence of the cellulolytic planctomycete Telmatocola sphagniphila SP2T and characterization of the first cellulase from planctomycetes.</title>
        <authorList>
            <person name="Rakitin A.L."/>
            <person name="Beletsky A.V."/>
            <person name="Naumoff D.G."/>
            <person name="Kulichevskaya I.S."/>
            <person name="Mardanov A.V."/>
            <person name="Ravin N.V."/>
            <person name="Dedysh S.N."/>
        </authorList>
    </citation>
    <scope>NUCLEOTIDE SEQUENCE</scope>
    <source>
        <strain evidence="8">SP2T</strain>
    </source>
</reference>
<evidence type="ECO:0000256" key="1">
    <source>
        <dbReference type="ARBA" id="ARBA00000385"/>
    </source>
</evidence>
<dbReference type="InterPro" id="IPR002501">
    <property type="entry name" value="PsdUridine_synth_N"/>
</dbReference>
<keyword evidence="9" id="KW-1185">Reference proteome</keyword>
<keyword evidence="3 5" id="KW-0819">tRNA processing</keyword>
<dbReference type="InterPro" id="IPR014780">
    <property type="entry name" value="tRNA_psdUridine_synth_TruB"/>
</dbReference>
<dbReference type="Gene3D" id="3.30.2350.10">
    <property type="entry name" value="Pseudouridine synthase"/>
    <property type="match status" value="1"/>
</dbReference>
<organism evidence="8 9">
    <name type="scientific">Telmatocola sphagniphila</name>
    <dbReference type="NCBI Taxonomy" id="1123043"/>
    <lineage>
        <taxon>Bacteria</taxon>
        <taxon>Pseudomonadati</taxon>
        <taxon>Planctomycetota</taxon>
        <taxon>Planctomycetia</taxon>
        <taxon>Gemmatales</taxon>
        <taxon>Gemmataceae</taxon>
    </lineage>
</organism>
<protein>
    <recommendedName>
        <fullName evidence="5">tRNA pseudouridine synthase B</fullName>
        <ecNumber evidence="5">5.4.99.25</ecNumber>
    </recommendedName>
    <alternativeName>
        <fullName evidence="5">tRNA pseudouridine(55) synthase</fullName>
        <shortName evidence="5">Psi55 synthase</shortName>
    </alternativeName>
    <alternativeName>
        <fullName evidence="5">tRNA pseudouridylate synthase</fullName>
    </alternativeName>
    <alternativeName>
        <fullName evidence="5">tRNA-uridine isomerase</fullName>
    </alternativeName>
</protein>
<accession>A0A8E6BAL7</accession>
<dbReference type="GO" id="GO:0003723">
    <property type="term" value="F:RNA binding"/>
    <property type="evidence" value="ECO:0007669"/>
    <property type="project" value="InterPro"/>
</dbReference>
<feature type="active site" description="Nucleophile" evidence="5">
    <location>
        <position position="39"/>
    </location>
</feature>
<dbReference type="Pfam" id="PF01509">
    <property type="entry name" value="TruB_N"/>
    <property type="match status" value="1"/>
</dbReference>
<dbReference type="RefSeq" id="WP_213499299.1">
    <property type="nucleotide sequence ID" value="NZ_CP074694.1"/>
</dbReference>
<gene>
    <name evidence="5 8" type="primary">truB</name>
    <name evidence="8" type="ORF">KIH39_10600</name>
</gene>
<evidence type="ECO:0000313" key="8">
    <source>
        <dbReference type="EMBL" id="QVL34329.1"/>
    </source>
</evidence>
<comment type="catalytic activity">
    <reaction evidence="1 5">
        <text>uridine(55) in tRNA = pseudouridine(55) in tRNA</text>
        <dbReference type="Rhea" id="RHEA:42532"/>
        <dbReference type="Rhea" id="RHEA-COMP:10101"/>
        <dbReference type="Rhea" id="RHEA-COMP:10102"/>
        <dbReference type="ChEBI" id="CHEBI:65314"/>
        <dbReference type="ChEBI" id="CHEBI:65315"/>
        <dbReference type="EC" id="5.4.99.25"/>
    </reaction>
</comment>
<evidence type="ECO:0000259" key="7">
    <source>
        <dbReference type="Pfam" id="PF16198"/>
    </source>
</evidence>
<comment type="similarity">
    <text evidence="2 5">Belongs to the pseudouridine synthase TruB family. Type 1 subfamily.</text>
</comment>
<dbReference type="CDD" id="cd02573">
    <property type="entry name" value="PseudoU_synth_EcTruB"/>
    <property type="match status" value="1"/>
</dbReference>
<dbReference type="SUPFAM" id="SSF55120">
    <property type="entry name" value="Pseudouridine synthase"/>
    <property type="match status" value="1"/>
</dbReference>
<feature type="domain" description="Pseudouridine synthase II N-terminal" evidence="6">
    <location>
        <begin position="26"/>
        <end position="172"/>
    </location>
</feature>
<dbReference type="KEGG" id="tsph:KIH39_10600"/>
<dbReference type="GO" id="GO:0031119">
    <property type="term" value="P:tRNA pseudouridine synthesis"/>
    <property type="evidence" value="ECO:0007669"/>
    <property type="project" value="UniProtKB-UniRule"/>
</dbReference>
<dbReference type="PANTHER" id="PTHR13767:SF2">
    <property type="entry name" value="PSEUDOURIDYLATE SYNTHASE TRUB1"/>
    <property type="match status" value="1"/>
</dbReference>
<evidence type="ECO:0000256" key="2">
    <source>
        <dbReference type="ARBA" id="ARBA00005642"/>
    </source>
</evidence>
<dbReference type="EMBL" id="CP074694">
    <property type="protein sequence ID" value="QVL34329.1"/>
    <property type="molecule type" value="Genomic_DNA"/>
</dbReference>
<dbReference type="InterPro" id="IPR020103">
    <property type="entry name" value="PsdUridine_synth_cat_dom_sf"/>
</dbReference>
<dbReference type="HAMAP" id="MF_01080">
    <property type="entry name" value="TruB_bact"/>
    <property type="match status" value="1"/>
</dbReference>
<evidence type="ECO:0000256" key="5">
    <source>
        <dbReference type="HAMAP-Rule" id="MF_01080"/>
    </source>
</evidence>
<evidence type="ECO:0000256" key="3">
    <source>
        <dbReference type="ARBA" id="ARBA00022694"/>
    </source>
</evidence>
<dbReference type="EC" id="5.4.99.25" evidence="5"/>
<evidence type="ECO:0000259" key="6">
    <source>
        <dbReference type="Pfam" id="PF01509"/>
    </source>
</evidence>
<evidence type="ECO:0000313" key="9">
    <source>
        <dbReference type="Proteomes" id="UP000676194"/>
    </source>
</evidence>
<dbReference type="Pfam" id="PF16198">
    <property type="entry name" value="TruB_C_2"/>
    <property type="match status" value="1"/>
</dbReference>
<name>A0A8E6BAL7_9BACT</name>
<dbReference type="PANTHER" id="PTHR13767">
    <property type="entry name" value="TRNA-PSEUDOURIDINE SYNTHASE"/>
    <property type="match status" value="1"/>
</dbReference>
<dbReference type="AlphaFoldDB" id="A0A8E6BAL7"/>
<comment type="function">
    <text evidence="5">Responsible for synthesis of pseudouridine from uracil-55 in the psi GC loop of transfer RNAs.</text>
</comment>
<feature type="domain" description="tRNA pseudouridylate synthase B C-terminal" evidence="7">
    <location>
        <begin position="173"/>
        <end position="204"/>
    </location>
</feature>
<dbReference type="GO" id="GO:0160148">
    <property type="term" value="F:tRNA pseudouridine(55) synthase activity"/>
    <property type="evidence" value="ECO:0007669"/>
    <property type="project" value="UniProtKB-EC"/>
</dbReference>
<dbReference type="NCBIfam" id="TIGR00431">
    <property type="entry name" value="TruB"/>
    <property type="match status" value="1"/>
</dbReference>
<sequence>MHGILVLNKPSGPTSRSAVNEIQKLLFRRTKLGHAGTLDPLASGVLLLALGQATRLIEYLQDMPKVYRTVIRLGATSSTDDAAGEIAERAGQTPVAEADIREKLESFVGIIEQLPPAFSAIKIDGKRAHELARKNRTVELTPRPVRIDCIDFLGYQWPELELRIHCGKGTYIRSIARDLGEKLGCGGLVQVLEREAVGPFDLSDPLPVDCNFEMIQRAVMPMESAIAGMPREQISEEEIAKLYQGQFLNRLGQPDLEELALFDQKGVLQGIVSRKEGTLYPQKVFKNY</sequence>